<feature type="compositionally biased region" description="Basic and acidic residues" evidence="1">
    <location>
        <begin position="126"/>
        <end position="139"/>
    </location>
</feature>
<dbReference type="Proteomes" id="UP001056610">
    <property type="component" value="Chromosome"/>
</dbReference>
<evidence type="ECO:0000313" key="3">
    <source>
        <dbReference type="Proteomes" id="UP001056610"/>
    </source>
</evidence>
<sequence>MVDRGHGFRRAFSWLPSHFASQSDAPVGAPRQFGSTEHLSTEAIAAFVDGELRMNAHLRGAHHISLCPECAAEVEGQRRARAALRDSGPIKIPSTLLGLLSQIPDCPPGNDAGQAGGGPWGNPRAPRSEDTPSDWREPR</sequence>
<feature type="region of interest" description="Disordered" evidence="1">
    <location>
        <begin position="101"/>
        <end position="139"/>
    </location>
</feature>
<dbReference type="RefSeq" id="WP_219066249.1">
    <property type="nucleotide sequence ID" value="NZ_CAJUXY010000005.1"/>
</dbReference>
<protein>
    <submittedName>
        <fullName evidence="2">RNA polymerase subunit sigma-70</fullName>
    </submittedName>
</protein>
<name>A0ABY4QGU1_9MYCO</name>
<reference evidence="2" key="1">
    <citation type="submission" date="2022-05" db="EMBL/GenBank/DDBJ databases">
        <title>A methanotrophic Mycobacterium dominates a cave microbial ecosystem.</title>
        <authorList>
            <person name="Van Spanning R.J.M."/>
            <person name="Guan Q."/>
            <person name="Melkonian C."/>
            <person name="Gallant J."/>
            <person name="Polerecky L."/>
            <person name="Flot J.-F."/>
            <person name="Brandt B.W."/>
            <person name="Braster M."/>
            <person name="Iturbe Espinoza P."/>
            <person name="Aerts J."/>
            <person name="Meima-Franke M."/>
            <person name="Piersma S.R."/>
            <person name="Bunduc C."/>
            <person name="Ummels R."/>
            <person name="Pain A."/>
            <person name="Fleming E.J."/>
            <person name="van der Wel N."/>
            <person name="Gherman V.D."/>
            <person name="Sarbu S.M."/>
            <person name="Bodelier P.L.E."/>
            <person name="Bitter W."/>
        </authorList>
    </citation>
    <scope>NUCLEOTIDE SEQUENCE</scope>
    <source>
        <strain evidence="2">Sulfur Cave</strain>
    </source>
</reference>
<dbReference type="NCBIfam" id="NF041468">
    <property type="entry name" value="anti_sig_RseA"/>
    <property type="match status" value="1"/>
</dbReference>
<keyword evidence="3" id="KW-1185">Reference proteome</keyword>
<accession>A0ABY4QGU1</accession>
<organism evidence="2 3">
    <name type="scientific">Candidatus Mycobacterium methanotrophicum</name>
    <dbReference type="NCBI Taxonomy" id="2943498"/>
    <lineage>
        <taxon>Bacteria</taxon>
        <taxon>Bacillati</taxon>
        <taxon>Actinomycetota</taxon>
        <taxon>Actinomycetes</taxon>
        <taxon>Mycobacteriales</taxon>
        <taxon>Mycobacteriaceae</taxon>
        <taxon>Mycobacterium</taxon>
    </lineage>
</organism>
<gene>
    <name evidence="2" type="ORF">M5I08_15465</name>
</gene>
<evidence type="ECO:0000313" key="2">
    <source>
        <dbReference type="EMBL" id="UQX09707.1"/>
    </source>
</evidence>
<dbReference type="EMBL" id="CP097320">
    <property type="protein sequence ID" value="UQX09707.1"/>
    <property type="molecule type" value="Genomic_DNA"/>
</dbReference>
<dbReference type="InterPro" id="IPR048186">
    <property type="entry name" value="Anti_sigE_RseA-like"/>
</dbReference>
<proteinExistence type="predicted"/>
<evidence type="ECO:0000256" key="1">
    <source>
        <dbReference type="SAM" id="MobiDB-lite"/>
    </source>
</evidence>